<keyword evidence="8" id="KW-0489">Methyltransferase</keyword>
<dbReference type="Gene3D" id="1.20.120.910">
    <property type="entry name" value="DksA, coiled-coil domain"/>
    <property type="match status" value="1"/>
</dbReference>
<dbReference type="SUPFAM" id="SSF109635">
    <property type="entry name" value="DnaK suppressor protein DksA, alpha-hairpin domain"/>
    <property type="match status" value="1"/>
</dbReference>
<dbReference type="STRING" id="1249552.PS2015_2370"/>
<keyword evidence="8" id="KW-0808">Transferase</keyword>
<keyword evidence="1" id="KW-0479">Metal-binding</keyword>
<dbReference type="PROSITE" id="PS51128">
    <property type="entry name" value="ZF_DKSA_2"/>
    <property type="match status" value="1"/>
</dbReference>
<sequence>MDLTVTEQKLQALRQELTTRMEGIQADLSSGRSQDSEERAQENENEEVLQALAVDARNEIREIDAALARIHDGSYGTCTTCGEAIATARIDAYPMAVKCINCA</sequence>
<proteinExistence type="predicted"/>
<dbReference type="Pfam" id="PF21173">
    <property type="entry name" value="DksA-like_N"/>
    <property type="match status" value="1"/>
</dbReference>
<reference evidence="8 9" key="1">
    <citation type="submission" date="2015-11" db="EMBL/GenBank/DDBJ databases">
        <authorList>
            <person name="Zhang Y."/>
            <person name="Guo Z."/>
        </authorList>
    </citation>
    <scope>NUCLEOTIDE SEQUENCE [LARGE SCALE GENOMIC DNA]</scope>
    <source>
        <strain evidence="8 9">KCTC 32221</strain>
    </source>
</reference>
<dbReference type="Proteomes" id="UP000065641">
    <property type="component" value="Chromosome"/>
</dbReference>
<dbReference type="AlphaFoldDB" id="A0A0S2KF98"/>
<dbReference type="RefSeq" id="WP_058022438.1">
    <property type="nucleotide sequence ID" value="NZ_CP013189.1"/>
</dbReference>
<evidence type="ECO:0000256" key="2">
    <source>
        <dbReference type="ARBA" id="ARBA00022771"/>
    </source>
</evidence>
<keyword evidence="2" id="KW-0863">Zinc-finger</keyword>
<dbReference type="KEGG" id="pspi:PS2015_2370"/>
<evidence type="ECO:0000313" key="9">
    <source>
        <dbReference type="Proteomes" id="UP000065641"/>
    </source>
</evidence>
<dbReference type="GO" id="GO:0008270">
    <property type="term" value="F:zinc ion binding"/>
    <property type="evidence" value="ECO:0007669"/>
    <property type="project" value="UniProtKB-KW"/>
</dbReference>
<evidence type="ECO:0000256" key="1">
    <source>
        <dbReference type="ARBA" id="ARBA00022723"/>
    </source>
</evidence>
<evidence type="ECO:0000256" key="5">
    <source>
        <dbReference type="SAM" id="MobiDB-lite"/>
    </source>
</evidence>
<accession>A0A0S2KF98</accession>
<dbReference type="SUPFAM" id="SSF57716">
    <property type="entry name" value="Glucocorticoid receptor-like (DNA-binding domain)"/>
    <property type="match status" value="1"/>
</dbReference>
<evidence type="ECO:0000259" key="7">
    <source>
        <dbReference type="Pfam" id="PF21173"/>
    </source>
</evidence>
<feature type="domain" description="Zinc finger DksA/TraR C4-type" evidence="6">
    <location>
        <begin position="73"/>
        <end position="103"/>
    </location>
</feature>
<dbReference type="GO" id="GO:0008168">
    <property type="term" value="F:methyltransferase activity"/>
    <property type="evidence" value="ECO:0007669"/>
    <property type="project" value="UniProtKB-KW"/>
</dbReference>
<dbReference type="EMBL" id="CP013189">
    <property type="protein sequence ID" value="ALO47004.1"/>
    <property type="molecule type" value="Genomic_DNA"/>
</dbReference>
<dbReference type="Pfam" id="PF01258">
    <property type="entry name" value="zf-dskA_traR"/>
    <property type="match status" value="1"/>
</dbReference>
<evidence type="ECO:0000259" key="6">
    <source>
        <dbReference type="Pfam" id="PF01258"/>
    </source>
</evidence>
<evidence type="ECO:0000256" key="3">
    <source>
        <dbReference type="ARBA" id="ARBA00022833"/>
    </source>
</evidence>
<feature type="region of interest" description="Disordered" evidence="5">
    <location>
        <begin position="21"/>
        <end position="46"/>
    </location>
</feature>
<evidence type="ECO:0000313" key="8">
    <source>
        <dbReference type="EMBL" id="ALO47004.1"/>
    </source>
</evidence>
<organism evidence="8 9">
    <name type="scientific">Pseudohongiella spirulinae</name>
    <dbReference type="NCBI Taxonomy" id="1249552"/>
    <lineage>
        <taxon>Bacteria</taxon>
        <taxon>Pseudomonadati</taxon>
        <taxon>Pseudomonadota</taxon>
        <taxon>Gammaproteobacteria</taxon>
        <taxon>Pseudomonadales</taxon>
        <taxon>Pseudohongiellaceae</taxon>
        <taxon>Pseudohongiella</taxon>
    </lineage>
</organism>
<name>A0A0S2KF98_9GAMM</name>
<dbReference type="InterPro" id="IPR037187">
    <property type="entry name" value="DnaK_N"/>
</dbReference>
<keyword evidence="3" id="KW-0862">Zinc</keyword>
<gene>
    <name evidence="8" type="ORF">PS2015_2370</name>
</gene>
<keyword evidence="9" id="KW-1185">Reference proteome</keyword>
<dbReference type="OrthoDB" id="6064855at2"/>
<dbReference type="InterPro" id="IPR000962">
    <property type="entry name" value="Znf_DskA_TraR"/>
</dbReference>
<feature type="domain" description="DnaK suppressor protein-like N-terminal" evidence="7">
    <location>
        <begin position="8"/>
        <end position="70"/>
    </location>
</feature>
<feature type="zinc finger region" description="dksA C4-type" evidence="4">
    <location>
        <begin position="78"/>
        <end position="102"/>
    </location>
</feature>
<dbReference type="GO" id="GO:0032259">
    <property type="term" value="P:methylation"/>
    <property type="evidence" value="ECO:0007669"/>
    <property type="project" value="UniProtKB-KW"/>
</dbReference>
<dbReference type="InterPro" id="IPR048487">
    <property type="entry name" value="DksA-like_N"/>
</dbReference>
<protein>
    <submittedName>
        <fullName evidence="8">Dimethylmenaquinone methyltransferase</fullName>
    </submittedName>
</protein>
<dbReference type="PANTHER" id="PTHR33823:SF4">
    <property type="entry name" value="GENERAL STRESS PROTEIN 16O"/>
    <property type="match status" value="1"/>
</dbReference>
<dbReference type="PANTHER" id="PTHR33823">
    <property type="entry name" value="RNA POLYMERASE-BINDING TRANSCRIPTION FACTOR DKSA-RELATED"/>
    <property type="match status" value="1"/>
</dbReference>
<evidence type="ECO:0000256" key="4">
    <source>
        <dbReference type="PROSITE-ProRule" id="PRU00510"/>
    </source>
</evidence>